<keyword evidence="1" id="KW-0472">Membrane</keyword>
<evidence type="ECO:0000313" key="1">
    <source>
        <dbReference type="EMBL" id="KAL2559494.1"/>
    </source>
</evidence>
<proteinExistence type="predicted"/>
<name>A0ABD1XC01_9LAMI</name>
<dbReference type="Proteomes" id="UP001604277">
    <property type="component" value="Unassembled WGS sequence"/>
</dbReference>
<comment type="caution">
    <text evidence="1">The sequence shown here is derived from an EMBL/GenBank/DDBJ whole genome shotgun (WGS) entry which is preliminary data.</text>
</comment>
<evidence type="ECO:0000313" key="2">
    <source>
        <dbReference type="Proteomes" id="UP001604277"/>
    </source>
</evidence>
<keyword evidence="2" id="KW-1185">Reference proteome</keyword>
<dbReference type="AlphaFoldDB" id="A0ABD1XC01"/>
<protein>
    <submittedName>
        <fullName evidence="1">Transmembrane amino acid transporter domain-containing protein</fullName>
    </submittedName>
</protein>
<sequence length="107" mass="11073">MKSIVDLLLGMSVSKQGARANGLEAAIEAPELVAPSGTVLGQNVNGGVGTGGLGGIQKSKALKMDSNNVERMESKIQPQEPLQPRKGTTVIRTCFNGLNALSGLRLS</sequence>
<organism evidence="1 2">
    <name type="scientific">Forsythia ovata</name>
    <dbReference type="NCBI Taxonomy" id="205694"/>
    <lineage>
        <taxon>Eukaryota</taxon>
        <taxon>Viridiplantae</taxon>
        <taxon>Streptophyta</taxon>
        <taxon>Embryophyta</taxon>
        <taxon>Tracheophyta</taxon>
        <taxon>Spermatophyta</taxon>
        <taxon>Magnoliopsida</taxon>
        <taxon>eudicotyledons</taxon>
        <taxon>Gunneridae</taxon>
        <taxon>Pentapetalae</taxon>
        <taxon>asterids</taxon>
        <taxon>lamiids</taxon>
        <taxon>Lamiales</taxon>
        <taxon>Oleaceae</taxon>
        <taxon>Forsythieae</taxon>
        <taxon>Forsythia</taxon>
    </lineage>
</organism>
<reference evidence="2" key="1">
    <citation type="submission" date="2024-07" db="EMBL/GenBank/DDBJ databases">
        <title>Two chromosome-level genome assemblies of Korean endemic species Abeliophyllum distichum and Forsythia ovata (Oleaceae).</title>
        <authorList>
            <person name="Jang H."/>
        </authorList>
    </citation>
    <scope>NUCLEOTIDE SEQUENCE [LARGE SCALE GENOMIC DNA]</scope>
</reference>
<keyword evidence="1" id="KW-0812">Transmembrane</keyword>
<gene>
    <name evidence="1" type="ORF">Fot_04233</name>
</gene>
<dbReference type="EMBL" id="JBFOLJ010000001">
    <property type="protein sequence ID" value="KAL2559494.1"/>
    <property type="molecule type" value="Genomic_DNA"/>
</dbReference>
<accession>A0ABD1XC01</accession>